<comment type="caution">
    <text evidence="2">The sequence shown here is derived from an EMBL/GenBank/DDBJ whole genome shotgun (WGS) entry which is preliminary data.</text>
</comment>
<keyword evidence="3" id="KW-1185">Reference proteome</keyword>
<protein>
    <submittedName>
        <fullName evidence="2">Uncharacterized protein</fullName>
    </submittedName>
</protein>
<feature type="region of interest" description="Disordered" evidence="1">
    <location>
        <begin position="181"/>
        <end position="234"/>
    </location>
</feature>
<reference evidence="2 3" key="1">
    <citation type="submission" date="2017-06" db="EMBL/GenBank/DDBJ databases">
        <title>A platform for efficient transgenesis in Macrostomum lignano, a flatworm model organism for stem cell research.</title>
        <authorList>
            <person name="Berezikov E."/>
        </authorList>
    </citation>
    <scope>NUCLEOTIDE SEQUENCE [LARGE SCALE GENOMIC DNA]</scope>
    <source>
        <strain evidence="2">DV1</strain>
        <tissue evidence="2">Whole organism</tissue>
    </source>
</reference>
<feature type="compositionally biased region" description="Pro residues" evidence="1">
    <location>
        <begin position="154"/>
        <end position="165"/>
    </location>
</feature>
<feature type="region of interest" description="Disordered" evidence="1">
    <location>
        <begin position="72"/>
        <end position="94"/>
    </location>
</feature>
<evidence type="ECO:0000313" key="2">
    <source>
        <dbReference type="EMBL" id="PAA86769.1"/>
    </source>
</evidence>
<evidence type="ECO:0000256" key="1">
    <source>
        <dbReference type="SAM" id="MobiDB-lite"/>
    </source>
</evidence>
<accession>A0A267GNA8</accession>
<gene>
    <name evidence="2" type="ORF">BOX15_Mlig006609g1</name>
</gene>
<feature type="region of interest" description="Disordered" evidence="1">
    <location>
        <begin position="31"/>
        <end position="51"/>
    </location>
</feature>
<dbReference type="EMBL" id="NIVC01000265">
    <property type="protein sequence ID" value="PAA86769.1"/>
    <property type="molecule type" value="Genomic_DNA"/>
</dbReference>
<evidence type="ECO:0000313" key="3">
    <source>
        <dbReference type="Proteomes" id="UP000215902"/>
    </source>
</evidence>
<dbReference type="AlphaFoldDB" id="A0A267GNA8"/>
<feature type="compositionally biased region" description="Acidic residues" evidence="1">
    <location>
        <begin position="212"/>
        <end position="227"/>
    </location>
</feature>
<sequence>QQWQRHAAEQLRRRQQQLEAKLAADAERLQRQRDEANRLRAEKAAQAEARRRRVLETAQRLQRERLQRLKSGAAAAHAVQPPQTQTKKINLKTPRTAKHRQVCCEQSTAVKAVFSAASPQQMQKLEQIVELRKPLLDSCGSLALQSSNQLQPESQPPPPPTPLPPQLDLSISDVTIEFEQDENHHPSQLQQQQQQQIEDQASKAEDAKPPEAEPDEDLSDYEDEKDEPDFSRPEFADDALADWVTEDNLHWMFSRQAVEGLRWWHVFRPVDAGSKLADSLFRAFEDVATKSDSTDDVNDEDSINNNDDDGHSRRRRRCWLSRRGSSALWDTPPSEVVRRQIQDNR</sequence>
<feature type="compositionally biased region" description="Basic and acidic residues" evidence="1">
    <location>
        <begin position="200"/>
        <end position="211"/>
    </location>
</feature>
<feature type="region of interest" description="Disordered" evidence="1">
    <location>
        <begin position="147"/>
        <end position="168"/>
    </location>
</feature>
<proteinExistence type="predicted"/>
<name>A0A267GNA8_9PLAT</name>
<feature type="region of interest" description="Disordered" evidence="1">
    <location>
        <begin position="289"/>
        <end position="314"/>
    </location>
</feature>
<dbReference type="Proteomes" id="UP000215902">
    <property type="component" value="Unassembled WGS sequence"/>
</dbReference>
<feature type="non-terminal residue" evidence="2">
    <location>
        <position position="1"/>
    </location>
</feature>
<organism evidence="2 3">
    <name type="scientific">Macrostomum lignano</name>
    <dbReference type="NCBI Taxonomy" id="282301"/>
    <lineage>
        <taxon>Eukaryota</taxon>
        <taxon>Metazoa</taxon>
        <taxon>Spiralia</taxon>
        <taxon>Lophotrochozoa</taxon>
        <taxon>Platyhelminthes</taxon>
        <taxon>Rhabditophora</taxon>
        <taxon>Macrostomorpha</taxon>
        <taxon>Macrostomida</taxon>
        <taxon>Macrostomidae</taxon>
        <taxon>Macrostomum</taxon>
    </lineage>
</organism>
<feature type="compositionally biased region" description="Basic and acidic residues" evidence="1">
    <location>
        <begin position="31"/>
        <end position="49"/>
    </location>
</feature>